<dbReference type="AlphaFoldDB" id="A0ABD0BE55"/>
<dbReference type="Proteomes" id="UP001205910">
    <property type="component" value="Unassembled WGS sequence"/>
</dbReference>
<evidence type="ECO:0000313" key="1">
    <source>
        <dbReference type="EMBL" id="GJJ42020.1"/>
    </source>
</evidence>
<protein>
    <submittedName>
        <fullName evidence="1">Uncharacterized protein</fullName>
    </submittedName>
</protein>
<reference evidence="1 2" key="1">
    <citation type="submission" date="2021-11" db="EMBL/GenBank/DDBJ databases">
        <title>Whole genome sequences of diphtheriae toxin producing Corynebacterium ulcerans isolates from cats in Osaka, Japan.</title>
        <authorList>
            <person name="Umeda K."/>
            <person name="Hirai Y."/>
        </authorList>
    </citation>
    <scope>NUCLEOTIDE SEQUENCE [LARGE SCALE GENOMIC DNA]</scope>
    <source>
        <strain evidence="1 2">12109B-1</strain>
    </source>
</reference>
<sequence>MLTIVKTAGTYATGLGLAVTTRSDETAGTVRVQRLADELDRETISMFIDELDHFQRFGPSLDAKKADTAFNDSFVSRSS</sequence>
<dbReference type="KEGG" id="cuz:Cul05146_0106"/>
<name>A0ABD0BE55_CORUL</name>
<accession>A0ABD0BE55</accession>
<evidence type="ECO:0000313" key="2">
    <source>
        <dbReference type="Proteomes" id="UP001205910"/>
    </source>
</evidence>
<gene>
    <name evidence="1" type="ORF">CULCOIPH005_02090</name>
</gene>
<organism evidence="1 2">
    <name type="scientific">Corynebacterium ulcerans</name>
    <dbReference type="NCBI Taxonomy" id="65058"/>
    <lineage>
        <taxon>Bacteria</taxon>
        <taxon>Bacillati</taxon>
        <taxon>Actinomycetota</taxon>
        <taxon>Actinomycetes</taxon>
        <taxon>Mycobacteriales</taxon>
        <taxon>Corynebacteriaceae</taxon>
        <taxon>Corynebacterium</taxon>
    </lineage>
</organism>
<comment type="caution">
    <text evidence="1">The sequence shown here is derived from an EMBL/GenBank/DDBJ whole genome shotgun (WGS) entry which is preliminary data.</text>
</comment>
<dbReference type="RefSeq" id="WP_014835677.1">
    <property type="nucleotide sequence ID" value="NZ_AP019662.1"/>
</dbReference>
<dbReference type="EMBL" id="BQFK01000001">
    <property type="protein sequence ID" value="GJJ42020.1"/>
    <property type="molecule type" value="Genomic_DNA"/>
</dbReference>
<proteinExistence type="predicted"/>